<evidence type="ECO:0000313" key="13">
    <source>
        <dbReference type="EMBL" id="UEX89233.1"/>
    </source>
</evidence>
<evidence type="ECO:0000256" key="4">
    <source>
        <dbReference type="ARBA" id="ARBA00022705"/>
    </source>
</evidence>
<dbReference type="InterPro" id="IPR004593">
    <property type="entry name" value="SbcD"/>
</dbReference>
<dbReference type="InterPro" id="IPR029052">
    <property type="entry name" value="Metallo-depent_PP-like"/>
</dbReference>
<dbReference type="NCBIfam" id="NF041753">
    <property type="entry name" value="sbcd_Staph"/>
    <property type="match status" value="1"/>
</dbReference>
<dbReference type="Pfam" id="PF12320">
    <property type="entry name" value="SbcD_C"/>
    <property type="match status" value="1"/>
</dbReference>
<dbReference type="RefSeq" id="WP_229291738.1">
    <property type="nucleotide sequence ID" value="NZ_CP086654.1"/>
</dbReference>
<dbReference type="GO" id="GO:0004527">
    <property type="term" value="F:exonuclease activity"/>
    <property type="evidence" value="ECO:0007669"/>
    <property type="project" value="UniProtKB-KW"/>
</dbReference>
<dbReference type="InterPro" id="IPR050535">
    <property type="entry name" value="DNA_Repair-Maintenance_Comp"/>
</dbReference>
<evidence type="ECO:0000256" key="7">
    <source>
        <dbReference type="ARBA" id="ARBA00022801"/>
    </source>
</evidence>
<reference evidence="13 14" key="1">
    <citation type="journal article" date="2022" name="Pathogens">
        <title>Staphylococcus ratti sp. nov. Isolated from a Lab Rat.</title>
        <authorList>
            <person name="Kovarovic V."/>
            <person name="Sedlacek I."/>
            <person name="Petras P."/>
            <person name="Kralova S."/>
            <person name="Maslanova I."/>
            <person name="Svec P."/>
            <person name="Neumann-Schaal M."/>
            <person name="Botka T."/>
            <person name="Gelbicova T."/>
            <person name="Stankova E."/>
            <person name="Doskar J."/>
            <person name="Pantucek R."/>
        </authorList>
    </citation>
    <scope>NUCLEOTIDE SEQUENCE [LARGE SCALE GENOMIC DNA]</scope>
    <source>
        <strain evidence="13 14">CCM 9025</strain>
    </source>
</reference>
<accession>A0ABY3PAA7</accession>
<dbReference type="InterPro" id="IPR004843">
    <property type="entry name" value="Calcineurin-like_PHP"/>
</dbReference>
<dbReference type="InterPro" id="IPR053381">
    <property type="entry name" value="SbcCD_nuclease"/>
</dbReference>
<evidence type="ECO:0000256" key="2">
    <source>
        <dbReference type="ARBA" id="ARBA00011322"/>
    </source>
</evidence>
<gene>
    <name evidence="10" type="primary">sbcD</name>
    <name evidence="13" type="ORF">LN051_06510</name>
</gene>
<protein>
    <recommendedName>
        <fullName evidence="3 10">Nuclease SbcCD subunit D</fullName>
    </recommendedName>
</protein>
<keyword evidence="7 10" id="KW-0378">Hydrolase</keyword>
<comment type="function">
    <text evidence="10">SbcCD cleaves DNA hairpin structures. These structures can inhibit DNA replication and are intermediates in certain DNA recombination reactions. The complex acts as a 3'-&gt;5' double strand exonuclease that can open hairpins. It also has a 5' single-strand endonuclease activity.</text>
</comment>
<comment type="subunit">
    <text evidence="2 10">Heterodimer of SbcC and SbcD.</text>
</comment>
<dbReference type="EMBL" id="CP086654">
    <property type="protein sequence ID" value="UEX89233.1"/>
    <property type="molecule type" value="Genomic_DNA"/>
</dbReference>
<name>A0ABY3PAA7_9STAP</name>
<evidence type="ECO:0000256" key="1">
    <source>
        <dbReference type="ARBA" id="ARBA00010555"/>
    </source>
</evidence>
<dbReference type="SUPFAM" id="SSF56300">
    <property type="entry name" value="Metallo-dependent phosphatases"/>
    <property type="match status" value="1"/>
</dbReference>
<evidence type="ECO:0000259" key="11">
    <source>
        <dbReference type="Pfam" id="PF00149"/>
    </source>
</evidence>
<feature type="domain" description="Nuclease SbcCD subunit D C-terminal" evidence="12">
    <location>
        <begin position="262"/>
        <end position="347"/>
    </location>
</feature>
<proteinExistence type="inferred from homology"/>
<dbReference type="InterPro" id="IPR041796">
    <property type="entry name" value="Mre11_N"/>
</dbReference>
<dbReference type="Pfam" id="PF00149">
    <property type="entry name" value="Metallophos"/>
    <property type="match status" value="1"/>
</dbReference>
<keyword evidence="9 10" id="KW-0233">DNA recombination</keyword>
<evidence type="ECO:0000313" key="14">
    <source>
        <dbReference type="Proteomes" id="UP001197626"/>
    </source>
</evidence>
<keyword evidence="14" id="KW-1185">Reference proteome</keyword>
<evidence type="ECO:0000256" key="10">
    <source>
        <dbReference type="RuleBase" id="RU363069"/>
    </source>
</evidence>
<dbReference type="Proteomes" id="UP001197626">
    <property type="component" value="Chromosome"/>
</dbReference>
<evidence type="ECO:0000256" key="5">
    <source>
        <dbReference type="ARBA" id="ARBA00022722"/>
    </source>
</evidence>
<evidence type="ECO:0000256" key="3">
    <source>
        <dbReference type="ARBA" id="ARBA00013365"/>
    </source>
</evidence>
<keyword evidence="4 10" id="KW-0235">DNA replication</keyword>
<evidence type="ECO:0000256" key="6">
    <source>
        <dbReference type="ARBA" id="ARBA00022759"/>
    </source>
</evidence>
<dbReference type="Gene3D" id="3.60.21.10">
    <property type="match status" value="1"/>
</dbReference>
<evidence type="ECO:0000256" key="8">
    <source>
        <dbReference type="ARBA" id="ARBA00022839"/>
    </source>
</evidence>
<comment type="similarity">
    <text evidence="1 10">Belongs to the SbcD family.</text>
</comment>
<dbReference type="NCBIfam" id="TIGR00619">
    <property type="entry name" value="sbcd"/>
    <property type="match status" value="1"/>
</dbReference>
<organism evidence="13 14">
    <name type="scientific">Staphylococcus ratti</name>
    <dbReference type="NCBI Taxonomy" id="2892440"/>
    <lineage>
        <taxon>Bacteria</taxon>
        <taxon>Bacillati</taxon>
        <taxon>Bacillota</taxon>
        <taxon>Bacilli</taxon>
        <taxon>Bacillales</taxon>
        <taxon>Staphylococcaceae</taxon>
        <taxon>Staphylococcus</taxon>
    </lineage>
</organism>
<feature type="domain" description="Calcineurin-like phosphoesterase" evidence="11">
    <location>
        <begin position="1"/>
        <end position="213"/>
    </location>
</feature>
<dbReference type="CDD" id="cd00840">
    <property type="entry name" value="MPP_Mre11_N"/>
    <property type="match status" value="1"/>
</dbReference>
<dbReference type="PANTHER" id="PTHR30337">
    <property type="entry name" value="COMPONENT OF ATP-DEPENDENT DSDNA EXONUCLEASE"/>
    <property type="match status" value="1"/>
</dbReference>
<dbReference type="InterPro" id="IPR026843">
    <property type="entry name" value="SbcD_C"/>
</dbReference>
<keyword evidence="5 10" id="KW-0540">Nuclease</keyword>
<keyword evidence="8 10" id="KW-0269">Exonuclease</keyword>
<evidence type="ECO:0000259" key="12">
    <source>
        <dbReference type="Pfam" id="PF12320"/>
    </source>
</evidence>
<evidence type="ECO:0000256" key="9">
    <source>
        <dbReference type="ARBA" id="ARBA00023172"/>
    </source>
</evidence>
<keyword evidence="6 10" id="KW-0255">Endonuclease</keyword>
<dbReference type="PANTHER" id="PTHR30337:SF0">
    <property type="entry name" value="NUCLEASE SBCCD SUBUNIT D"/>
    <property type="match status" value="1"/>
</dbReference>
<sequence>MKIIHTADWHLGKVLNGQSFLEDQAFILEQLIETLKSENPDVLVIAGDVFDTTLPNKGAVALMEKTISYLNIELEIPTIIIDGNHDGKERLGYGAKWFKHNQLYIRTQLSDFFTPIHFGNVDFYTLPFFTLAEARQYLEQGISSYEEAVEKLIERVKPQLDDSKQNILIGHFTVYGAPKSDSERDITVGTIESVSPHCLDAFDIVMLGHIHHPFALNQKHIYYSGSLLQYSFSEVNQPKGVRCFHLTDKKHEQTFLPLSPRRRLVFIETSFDNAIHGYFSYQNSEDYFHFNLSGLEMVKDPMQQLKQQFPNTLALTQQTSGSTRQVKATQNIKKMKPLEIIETFYQELTEDALNEVQTKHIQTFLNEYGEEE</sequence>